<dbReference type="InterPro" id="IPR003382">
    <property type="entry name" value="Flavoprotein"/>
</dbReference>
<accession>T1YTL0</accession>
<dbReference type="PANTHER" id="PTHR14359:SF6">
    <property type="entry name" value="PHOSPHOPANTOTHENOYLCYSTEINE DECARBOXYLASE"/>
    <property type="match status" value="1"/>
</dbReference>
<dbReference type="EC" id="4.1.1.36" evidence="5"/>
<protein>
    <submittedName>
        <fullName evidence="5">Phosphopantothenoylcysteine decarboxylase</fullName>
        <ecNumber evidence="5">4.1.1.36</ecNumber>
    </submittedName>
</protein>
<feature type="compositionally biased region" description="Pro residues" evidence="3">
    <location>
        <begin position="35"/>
        <end position="44"/>
    </location>
</feature>
<dbReference type="AlphaFoldDB" id="T1YTL0"/>
<dbReference type="GO" id="GO:0010181">
    <property type="term" value="F:FMN binding"/>
    <property type="evidence" value="ECO:0007669"/>
    <property type="project" value="TreeGrafter"/>
</dbReference>
<dbReference type="Gene3D" id="3.40.50.1950">
    <property type="entry name" value="Flavin prenyltransferase-like"/>
    <property type="match status" value="1"/>
</dbReference>
<dbReference type="GO" id="GO:0071513">
    <property type="term" value="C:phosphopantothenoylcysteine decarboxylase complex"/>
    <property type="evidence" value="ECO:0007669"/>
    <property type="project" value="TreeGrafter"/>
</dbReference>
<dbReference type="InterPro" id="IPR036551">
    <property type="entry name" value="Flavin_trans-like"/>
</dbReference>
<dbReference type="PANTHER" id="PTHR14359">
    <property type="entry name" value="HOMO-OLIGOMERIC FLAVIN CONTAINING CYS DECARBOXYLASE FAMILY"/>
    <property type="match status" value="1"/>
</dbReference>
<evidence type="ECO:0000313" key="5">
    <source>
        <dbReference type="EMBL" id="AGU68113.1"/>
    </source>
</evidence>
<dbReference type="SUPFAM" id="SSF52507">
    <property type="entry name" value="Homo-oligomeric flavin-containing Cys decarboxylases, HFCD"/>
    <property type="match status" value="1"/>
</dbReference>
<name>T1YTL0_9TRYP</name>
<dbReference type="GO" id="GO:0015937">
    <property type="term" value="P:coenzyme A biosynthetic process"/>
    <property type="evidence" value="ECO:0007669"/>
    <property type="project" value="UniProtKB-KW"/>
</dbReference>
<evidence type="ECO:0000256" key="2">
    <source>
        <dbReference type="ARBA" id="ARBA00038350"/>
    </source>
</evidence>
<evidence type="ECO:0000259" key="4">
    <source>
        <dbReference type="Pfam" id="PF02441"/>
    </source>
</evidence>
<dbReference type="GO" id="GO:0004633">
    <property type="term" value="F:phosphopantothenoylcysteine decarboxylase activity"/>
    <property type="evidence" value="ECO:0007669"/>
    <property type="project" value="UniProtKB-EC"/>
</dbReference>
<dbReference type="EMBL" id="KF160117">
    <property type="protein sequence ID" value="AGU68113.1"/>
    <property type="molecule type" value="Genomic_DNA"/>
</dbReference>
<proteinExistence type="inferred from homology"/>
<organism evidence="5">
    <name type="scientific">Angomonas desouzai</name>
    <dbReference type="NCBI Taxonomy" id="59800"/>
    <lineage>
        <taxon>Eukaryota</taxon>
        <taxon>Discoba</taxon>
        <taxon>Euglenozoa</taxon>
        <taxon>Kinetoplastea</taxon>
        <taxon>Metakinetoplastina</taxon>
        <taxon>Trypanosomatida</taxon>
        <taxon>Trypanosomatidae</taxon>
        <taxon>Strigomonadinae</taxon>
        <taxon>Angomonas</taxon>
    </lineage>
</organism>
<keyword evidence="1" id="KW-0173">Coenzyme A biosynthesis</keyword>
<dbReference type="SMR" id="T1YTL0"/>
<feature type="region of interest" description="Disordered" evidence="3">
    <location>
        <begin position="1"/>
        <end position="44"/>
    </location>
</feature>
<evidence type="ECO:0000256" key="3">
    <source>
        <dbReference type="SAM" id="MobiDB-lite"/>
    </source>
</evidence>
<feature type="domain" description="Flavoprotein" evidence="4">
    <location>
        <begin position="50"/>
        <end position="243"/>
    </location>
</feature>
<reference evidence="5" key="1">
    <citation type="journal article" date="2013" name="PLoS ONE">
        <title>Biosynthesis of vitamins and cofactors in bacterium-harbouring trypanosomatids depends on the symbiotic association as revealed by genomic analyses.</title>
        <authorList>
            <person name="Klein C.C."/>
            <person name="Alves J.M."/>
            <person name="Serrano M.G."/>
            <person name="Buck G.A."/>
            <person name="Vasconcelos A.T."/>
            <person name="Sagot M.F."/>
            <person name="Teixeira M.M."/>
            <person name="Camargo E.P."/>
            <person name="Motta M.C."/>
        </authorList>
    </citation>
    <scope>NUCLEOTIDE SEQUENCE</scope>
    <source>
        <strain evidence="5">TCC079E</strain>
    </source>
</reference>
<dbReference type="Pfam" id="PF02441">
    <property type="entry name" value="Flavoprotein"/>
    <property type="match status" value="1"/>
</dbReference>
<sequence>MYPSSHKGQGAHNPYQLHQSTIYNPPSEPQGGPADRPPVTPTPSASPPVHLLLLVTGSVAAVKLGLFLDAIQSEVCHVRIATTQSALYFLHRASPSRTGIPFQSIISDEAEWSTWEGAGDSVLHIDLREWADVVLVIPLDANSLAKVSNGLCDNLVSCILRAWRVRQRPVLVCPAMNTAMWDHPVTREQLLRLQDWYSHHGGHPTAEIHTTSPSRLPATHQEALFQVIGPVTKRLACGDVGNGGMAAVEDIAAVLRHTLQLIREQKEREGAA</sequence>
<keyword evidence="5" id="KW-0456">Lyase</keyword>
<evidence type="ECO:0000256" key="1">
    <source>
        <dbReference type="ARBA" id="ARBA00022993"/>
    </source>
</evidence>
<comment type="similarity">
    <text evidence="2">Belongs to the HFCD (homooligomeric flavin containing Cys decarboxylase) superfamily.</text>
</comment>